<evidence type="ECO:0000313" key="2">
    <source>
        <dbReference type="EMBL" id="KAK7756213.1"/>
    </source>
</evidence>
<sequence>MVSLEVIRESNARIATSLPARLVAVFVGATSGIGETTLKQLVKRAQQPRIYFIGRRESEGRRIQAELKELNQEGEYNYLQYDVSLLKNVDEACRYLKSKEPAINLLFLSSGTLIIGRETDEALNYPMALVYYSRTRFIVNLLPQLRQASHLRRVVTVAAGGKEGEVFLTDLQARNMGGFTFRGHGTSMITLSLEAIATQAPEVSFVHVYPGFVKTGLSRELTGIGPAIAKIVFKPVMALLHIPIDETGERQIYFATSARFPPGDGGLGDANGVALAQGVNVAVRVDRNPGGGVYSIDYEGEGTSERVQALMKSLTEDGTADKIWKHTEEEFLRITGSLAAV</sequence>
<dbReference type="PANTHER" id="PTHR47534">
    <property type="entry name" value="YALI0E05731P"/>
    <property type="match status" value="1"/>
</dbReference>
<organism evidence="2 3">
    <name type="scientific">Diatrype stigma</name>
    <dbReference type="NCBI Taxonomy" id="117547"/>
    <lineage>
        <taxon>Eukaryota</taxon>
        <taxon>Fungi</taxon>
        <taxon>Dikarya</taxon>
        <taxon>Ascomycota</taxon>
        <taxon>Pezizomycotina</taxon>
        <taxon>Sordariomycetes</taxon>
        <taxon>Xylariomycetidae</taxon>
        <taxon>Xylariales</taxon>
        <taxon>Diatrypaceae</taxon>
        <taxon>Diatrype</taxon>
    </lineage>
</organism>
<accession>A0AAN9YRG0</accession>
<dbReference type="SUPFAM" id="SSF51735">
    <property type="entry name" value="NAD(P)-binding Rossmann-fold domains"/>
    <property type="match status" value="1"/>
</dbReference>
<dbReference type="PANTHER" id="PTHR47534:SF3">
    <property type="entry name" value="ALCOHOL DEHYDROGENASE-LIKE C-TERMINAL DOMAIN-CONTAINING PROTEIN"/>
    <property type="match status" value="1"/>
</dbReference>
<dbReference type="InterPro" id="IPR002347">
    <property type="entry name" value="SDR_fam"/>
</dbReference>
<keyword evidence="1" id="KW-0560">Oxidoreductase</keyword>
<keyword evidence="3" id="KW-1185">Reference proteome</keyword>
<dbReference type="Proteomes" id="UP001320420">
    <property type="component" value="Unassembled WGS sequence"/>
</dbReference>
<proteinExistence type="predicted"/>
<dbReference type="AlphaFoldDB" id="A0AAN9YRG0"/>
<protein>
    <submittedName>
        <fullName evidence="2">Uncharacterized protein</fullName>
    </submittedName>
</protein>
<comment type="caution">
    <text evidence="2">The sequence shown here is derived from an EMBL/GenBank/DDBJ whole genome shotgun (WGS) entry which is preliminary data.</text>
</comment>
<dbReference type="InterPro" id="IPR036291">
    <property type="entry name" value="NAD(P)-bd_dom_sf"/>
</dbReference>
<gene>
    <name evidence="2" type="ORF">SLS62_001806</name>
</gene>
<evidence type="ECO:0000313" key="3">
    <source>
        <dbReference type="Proteomes" id="UP001320420"/>
    </source>
</evidence>
<reference evidence="2 3" key="1">
    <citation type="submission" date="2024-02" db="EMBL/GenBank/DDBJ databases">
        <title>De novo assembly and annotation of 12 fungi associated with fruit tree decline syndrome in Ontario, Canada.</title>
        <authorList>
            <person name="Sulman M."/>
            <person name="Ellouze W."/>
            <person name="Ilyukhin E."/>
        </authorList>
    </citation>
    <scope>NUCLEOTIDE SEQUENCE [LARGE SCALE GENOMIC DNA]</scope>
    <source>
        <strain evidence="2 3">M11/M66-122</strain>
    </source>
</reference>
<dbReference type="EMBL" id="JAKJXP020000008">
    <property type="protein sequence ID" value="KAK7756213.1"/>
    <property type="molecule type" value="Genomic_DNA"/>
</dbReference>
<dbReference type="Gene3D" id="3.40.50.720">
    <property type="entry name" value="NAD(P)-binding Rossmann-like Domain"/>
    <property type="match status" value="1"/>
</dbReference>
<dbReference type="InterPro" id="IPR052228">
    <property type="entry name" value="Sec_Metab_Biosynth_Oxidored"/>
</dbReference>
<evidence type="ECO:0000256" key="1">
    <source>
        <dbReference type="ARBA" id="ARBA00023002"/>
    </source>
</evidence>
<name>A0AAN9YRG0_9PEZI</name>
<dbReference type="Pfam" id="PF00106">
    <property type="entry name" value="adh_short"/>
    <property type="match status" value="1"/>
</dbReference>
<dbReference type="GO" id="GO:0016491">
    <property type="term" value="F:oxidoreductase activity"/>
    <property type="evidence" value="ECO:0007669"/>
    <property type="project" value="UniProtKB-KW"/>
</dbReference>